<reference evidence="1" key="1">
    <citation type="submission" date="2015-04" db="EMBL/GenBank/DDBJ databases">
        <authorList>
            <person name="Syromyatnikov M.Y."/>
            <person name="Popov V.N."/>
        </authorList>
    </citation>
    <scope>NUCLEOTIDE SEQUENCE</scope>
    <source>
        <strain evidence="1">MO-1</strain>
    </source>
</reference>
<name>A0A1S7LGI5_MAGMO</name>
<evidence type="ECO:0000313" key="1">
    <source>
        <dbReference type="EMBL" id="CRH06055.1"/>
    </source>
</evidence>
<organism evidence="1">
    <name type="scientific">Magnetococcus massalia (strain MO-1)</name>
    <dbReference type="NCBI Taxonomy" id="451514"/>
    <lineage>
        <taxon>Bacteria</taxon>
        <taxon>Pseudomonadati</taxon>
        <taxon>Pseudomonadota</taxon>
        <taxon>Magnetococcia</taxon>
        <taxon>Magnetococcales</taxon>
        <taxon>Magnetococcaceae</taxon>
        <taxon>Magnetococcus</taxon>
    </lineage>
</organism>
<dbReference type="AlphaFoldDB" id="A0A1S7LGI5"/>
<proteinExistence type="predicted"/>
<sequence length="193" mass="21026">MYPLNSAIPFTLPVIDWIFPVPNLKEPPLFFADRQPVSRIHVKIGPSDIATHFGAGFNTISIPVNLKVTSPVSSEFISNHRERAIAAVAIQFAHCWNQVVEVRLHRFEDGINLSATSTAFVDFTFLGCTDRLSPALTGMSKGMGWNDMFPFNATAPLGTLARLIAACSRPHIFVSCIAATTVEGCMVPLINLG</sequence>
<protein>
    <submittedName>
        <fullName evidence="1">Uncharacterized protein</fullName>
    </submittedName>
</protein>
<accession>A0A1S7LGI5</accession>
<gene>
    <name evidence="1" type="ORF">MAGMO_1880</name>
</gene>
<dbReference type="EMBL" id="LO017727">
    <property type="protein sequence ID" value="CRH06055.1"/>
    <property type="molecule type" value="Genomic_DNA"/>
</dbReference>